<keyword evidence="12" id="KW-0560">Oxidoreductase</keyword>
<feature type="domain" description="Radical SAM core" evidence="11">
    <location>
        <begin position="1"/>
        <end position="226"/>
    </location>
</feature>
<keyword evidence="6 10" id="KW-0479">Metal-binding</keyword>
<dbReference type="Pfam" id="PF04055">
    <property type="entry name" value="Radical_SAM"/>
    <property type="match status" value="1"/>
</dbReference>
<dbReference type="InterPro" id="IPR006638">
    <property type="entry name" value="Elp3/MiaA/NifB-like_rSAM"/>
</dbReference>
<dbReference type="STRING" id="123214.PERMA_1838"/>
<evidence type="ECO:0000313" key="13">
    <source>
        <dbReference type="Proteomes" id="UP000001366"/>
    </source>
</evidence>
<dbReference type="AlphaFoldDB" id="C0QSF4"/>
<dbReference type="eggNOG" id="COG0635">
    <property type="taxonomic scope" value="Bacteria"/>
</dbReference>
<dbReference type="GO" id="GO:0006779">
    <property type="term" value="P:porphyrin-containing compound biosynthetic process"/>
    <property type="evidence" value="ECO:0007669"/>
    <property type="project" value="InterPro"/>
</dbReference>
<dbReference type="PANTHER" id="PTHR13932:SF5">
    <property type="entry name" value="RADICAL S-ADENOSYL METHIONINE DOMAIN-CONTAINING PROTEIN 1, MITOCHONDRIAL"/>
    <property type="match status" value="1"/>
</dbReference>
<dbReference type="SFLD" id="SFLDF00562">
    <property type="entry name" value="HemN-like__clustered_with_heat"/>
    <property type="match status" value="1"/>
</dbReference>
<keyword evidence="7 10" id="KW-0408">Iron</keyword>
<dbReference type="GO" id="GO:0004109">
    <property type="term" value="F:coproporphyrinogen oxidase activity"/>
    <property type="evidence" value="ECO:0007669"/>
    <property type="project" value="InterPro"/>
</dbReference>
<dbReference type="GO" id="GO:0005737">
    <property type="term" value="C:cytoplasm"/>
    <property type="evidence" value="ECO:0007669"/>
    <property type="project" value="UniProtKB-SubCell"/>
</dbReference>
<comment type="cofactor">
    <cofactor evidence="1">
        <name>[4Fe-4S] cluster</name>
        <dbReference type="ChEBI" id="CHEBI:49883"/>
    </cofactor>
</comment>
<evidence type="ECO:0000256" key="8">
    <source>
        <dbReference type="ARBA" id="ARBA00023014"/>
    </source>
</evidence>
<dbReference type="InterPro" id="IPR007197">
    <property type="entry name" value="rSAM"/>
</dbReference>
<keyword evidence="13" id="KW-1185">Reference proteome</keyword>
<organism evidence="12 13">
    <name type="scientific">Persephonella marina (strain DSM 14350 / EX-H1)</name>
    <dbReference type="NCBI Taxonomy" id="123214"/>
    <lineage>
        <taxon>Bacteria</taxon>
        <taxon>Pseudomonadati</taxon>
        <taxon>Aquificota</taxon>
        <taxon>Aquificia</taxon>
        <taxon>Aquificales</taxon>
        <taxon>Hydrogenothermaceae</taxon>
        <taxon>Persephonella</taxon>
    </lineage>
</organism>
<evidence type="ECO:0000259" key="11">
    <source>
        <dbReference type="PROSITE" id="PS51918"/>
    </source>
</evidence>
<comment type="similarity">
    <text evidence="2">Belongs to the anaerobic coproporphyrinogen-III oxidase family. HemW subfamily.</text>
</comment>
<dbReference type="GO" id="GO:0046872">
    <property type="term" value="F:metal ion binding"/>
    <property type="evidence" value="ECO:0007669"/>
    <property type="project" value="UniProtKB-UniRule"/>
</dbReference>
<dbReference type="PaxDb" id="123214-PERMA_1838"/>
<evidence type="ECO:0000256" key="9">
    <source>
        <dbReference type="ARBA" id="ARBA00023186"/>
    </source>
</evidence>
<dbReference type="Gene3D" id="3.20.20.70">
    <property type="entry name" value="Aldolase class I"/>
    <property type="match status" value="1"/>
</dbReference>
<comment type="function">
    <text evidence="10">Probably acts as a heme chaperone, transferring heme to an unknown acceptor. Binds one molecule of heme per monomer, possibly covalently. Binds 1 [4Fe-4S] cluster. The cluster is coordinated with 3 cysteines and an exchangeable S-adenosyl-L-methionine.</text>
</comment>
<evidence type="ECO:0000256" key="7">
    <source>
        <dbReference type="ARBA" id="ARBA00023004"/>
    </source>
</evidence>
<dbReference type="NCBIfam" id="TIGR00539">
    <property type="entry name" value="hemN_rel"/>
    <property type="match status" value="1"/>
</dbReference>
<keyword evidence="5 10" id="KW-0949">S-adenosyl-L-methionine</keyword>
<dbReference type="PROSITE" id="PS51918">
    <property type="entry name" value="RADICAL_SAM"/>
    <property type="match status" value="1"/>
</dbReference>
<dbReference type="SFLD" id="SFLDG01065">
    <property type="entry name" value="anaerobic_coproporphyrinogen-I"/>
    <property type="match status" value="1"/>
</dbReference>
<dbReference type="Proteomes" id="UP000001366">
    <property type="component" value="Chromosome"/>
</dbReference>
<dbReference type="GO" id="GO:0051539">
    <property type="term" value="F:4 iron, 4 sulfur cluster binding"/>
    <property type="evidence" value="ECO:0007669"/>
    <property type="project" value="UniProtKB-UniRule"/>
</dbReference>
<dbReference type="InterPro" id="IPR058240">
    <property type="entry name" value="rSAM_sf"/>
</dbReference>
<dbReference type="EMBL" id="CP001230">
    <property type="protein sequence ID" value="ACO03182.1"/>
    <property type="molecule type" value="Genomic_DNA"/>
</dbReference>
<dbReference type="InterPro" id="IPR013785">
    <property type="entry name" value="Aldolase_TIM"/>
</dbReference>
<proteinExistence type="inferred from homology"/>
<evidence type="ECO:0000256" key="1">
    <source>
        <dbReference type="ARBA" id="ARBA00001966"/>
    </source>
</evidence>
<keyword evidence="4 10" id="KW-0349">Heme</keyword>
<dbReference type="SMART" id="SM00729">
    <property type="entry name" value="Elp3"/>
    <property type="match status" value="1"/>
</dbReference>
<dbReference type="SFLD" id="SFLDS00029">
    <property type="entry name" value="Radical_SAM"/>
    <property type="match status" value="1"/>
</dbReference>
<evidence type="ECO:0000256" key="3">
    <source>
        <dbReference type="ARBA" id="ARBA00017228"/>
    </source>
</evidence>
<dbReference type="PANTHER" id="PTHR13932">
    <property type="entry name" value="COPROPORPHYRINIGEN III OXIDASE"/>
    <property type="match status" value="1"/>
</dbReference>
<keyword evidence="8 10" id="KW-0411">Iron-sulfur</keyword>
<evidence type="ECO:0000256" key="5">
    <source>
        <dbReference type="ARBA" id="ARBA00022691"/>
    </source>
</evidence>
<dbReference type="CDD" id="cd01335">
    <property type="entry name" value="Radical_SAM"/>
    <property type="match status" value="1"/>
</dbReference>
<dbReference type="InterPro" id="IPR004559">
    <property type="entry name" value="HemW-like"/>
</dbReference>
<name>C0QSF4_PERMH</name>
<dbReference type="KEGG" id="pmx:PERMA_1838"/>
<gene>
    <name evidence="12" type="ordered locus">PERMA_1838</name>
</gene>
<dbReference type="SFLD" id="SFLDG01082">
    <property type="entry name" value="B12-binding_domain_containing"/>
    <property type="match status" value="1"/>
</dbReference>
<reference evidence="12 13" key="1">
    <citation type="journal article" date="2009" name="J. Bacteriol.">
        <title>Complete and draft genome sequences of six members of the Aquificales.</title>
        <authorList>
            <person name="Reysenbach A.L."/>
            <person name="Hamamura N."/>
            <person name="Podar M."/>
            <person name="Griffiths E."/>
            <person name="Ferreira S."/>
            <person name="Hochstein R."/>
            <person name="Heidelberg J."/>
            <person name="Johnson J."/>
            <person name="Mead D."/>
            <person name="Pohorille A."/>
            <person name="Sarmiento M."/>
            <person name="Schweighofer K."/>
            <person name="Seshadri R."/>
            <person name="Voytek M.A."/>
        </authorList>
    </citation>
    <scope>NUCLEOTIDE SEQUENCE [LARGE SCALE GENOMIC DNA]</scope>
    <source>
        <strain evidence="13">DSM 14350 / EX-H1</strain>
    </source>
</reference>
<evidence type="ECO:0000256" key="6">
    <source>
        <dbReference type="ARBA" id="ARBA00022723"/>
    </source>
</evidence>
<evidence type="ECO:0000256" key="4">
    <source>
        <dbReference type="ARBA" id="ARBA00022617"/>
    </source>
</evidence>
<comment type="subcellular location">
    <subcellularLocation>
        <location evidence="10">Cytoplasm</location>
    </subcellularLocation>
</comment>
<accession>C0QSF4</accession>
<keyword evidence="10" id="KW-0004">4Fe-4S</keyword>
<dbReference type="OrthoDB" id="9808022at2"/>
<keyword evidence="9 10" id="KW-0143">Chaperone</keyword>
<keyword evidence="10" id="KW-0963">Cytoplasm</keyword>
<dbReference type="RefSeq" id="WP_012675421.1">
    <property type="nucleotide sequence ID" value="NC_012440.1"/>
</dbReference>
<dbReference type="HOGENOM" id="CLU_027579_2_2_0"/>
<protein>
    <recommendedName>
        <fullName evidence="3 10">Heme chaperone HemW</fullName>
    </recommendedName>
</protein>
<evidence type="ECO:0000256" key="10">
    <source>
        <dbReference type="RuleBase" id="RU364116"/>
    </source>
</evidence>
<dbReference type="InterPro" id="IPR034505">
    <property type="entry name" value="Coproporphyrinogen-III_oxidase"/>
</dbReference>
<evidence type="ECO:0000256" key="2">
    <source>
        <dbReference type="ARBA" id="ARBA00006100"/>
    </source>
</evidence>
<sequence length="366" mass="42348">MIKGLYIHIPFCSIKCPYCDFVSITSDDKGLHRRYIEALKKEILLYKELDFDLETVYFGGGTPSLLDPELLSEFIYFIKDQISVVESPEITVEVNPKTYRYEDFRIIKEAGVNRISIGVQSFLERNLRMLGRDHSVKDSYKAVEDCLKSGIENINLDLIYGIQNQSLKDLEKDLEIYTSLPVKHISAYMLTPYEGTPFEQSVREGVYRLKDEDELYDMFVLINSYLETQGFLRYELSNWSKEGYQCRHNLFYWKHVPFLGIGVSAWSYINGKRSGNTGNLKEYLEKIEKGKKPAVFSETIDKSEFLKEKIFLGLRLREGVPVKYLSGKLDSVEELVSENFGLIDGDRFILTEKGLMVINRIVSLLI</sequence>
<dbReference type="SFLD" id="SFLDF00288">
    <property type="entry name" value="HemN-like__clustered_with_nucl"/>
    <property type="match status" value="1"/>
</dbReference>
<dbReference type="SUPFAM" id="SSF102114">
    <property type="entry name" value="Radical SAM enzymes"/>
    <property type="match status" value="1"/>
</dbReference>
<evidence type="ECO:0000313" key="12">
    <source>
        <dbReference type="EMBL" id="ACO03182.1"/>
    </source>
</evidence>